<sequence length="139" mass="15031">VQRTVRLLWLLVGWTAIVWVGRIRNLVGDADITGGARAWRIVVAVLFLGLAAVTATVPLGLWHRRPLGSTRLVAIFCLWTIAFWSVRGAGLLLGDHEAGFKVVHTVLAGVSIALAVLLQRADRRLAVDAAAHRAAADDR</sequence>
<feature type="transmembrane region" description="Helical" evidence="1">
    <location>
        <begin position="99"/>
        <end position="118"/>
    </location>
</feature>
<feature type="transmembrane region" description="Helical" evidence="1">
    <location>
        <begin position="39"/>
        <end position="61"/>
    </location>
</feature>
<evidence type="ECO:0000313" key="2">
    <source>
        <dbReference type="EMBL" id="SUZ58373.1"/>
    </source>
</evidence>
<evidence type="ECO:0000256" key="1">
    <source>
        <dbReference type="SAM" id="Phobius"/>
    </source>
</evidence>
<keyword evidence="1" id="KW-0812">Transmembrane</keyword>
<dbReference type="EMBL" id="UINC01000615">
    <property type="protein sequence ID" value="SUZ58373.1"/>
    <property type="molecule type" value="Genomic_DNA"/>
</dbReference>
<dbReference type="AlphaFoldDB" id="A0A381NY43"/>
<name>A0A381NY43_9ZZZZ</name>
<gene>
    <name evidence="2" type="ORF">METZ01_LOCUS11227</name>
</gene>
<protein>
    <submittedName>
        <fullName evidence="2">Uncharacterized protein</fullName>
    </submittedName>
</protein>
<reference evidence="2" key="1">
    <citation type="submission" date="2018-05" db="EMBL/GenBank/DDBJ databases">
        <authorList>
            <person name="Lanie J.A."/>
            <person name="Ng W.-L."/>
            <person name="Kazmierczak K.M."/>
            <person name="Andrzejewski T.M."/>
            <person name="Davidsen T.M."/>
            <person name="Wayne K.J."/>
            <person name="Tettelin H."/>
            <person name="Glass J.I."/>
            <person name="Rusch D."/>
            <person name="Podicherti R."/>
            <person name="Tsui H.-C.T."/>
            <person name="Winkler M.E."/>
        </authorList>
    </citation>
    <scope>NUCLEOTIDE SEQUENCE</scope>
</reference>
<feature type="non-terminal residue" evidence="2">
    <location>
        <position position="1"/>
    </location>
</feature>
<proteinExistence type="predicted"/>
<keyword evidence="1" id="KW-1133">Transmembrane helix</keyword>
<accession>A0A381NY43</accession>
<feature type="transmembrane region" description="Helical" evidence="1">
    <location>
        <begin position="73"/>
        <end position="93"/>
    </location>
</feature>
<feature type="transmembrane region" description="Helical" evidence="1">
    <location>
        <begin position="7"/>
        <end position="27"/>
    </location>
</feature>
<keyword evidence="1" id="KW-0472">Membrane</keyword>
<organism evidence="2">
    <name type="scientific">marine metagenome</name>
    <dbReference type="NCBI Taxonomy" id="408172"/>
    <lineage>
        <taxon>unclassified sequences</taxon>
        <taxon>metagenomes</taxon>
        <taxon>ecological metagenomes</taxon>
    </lineage>
</organism>